<organism evidence="1 2">
    <name type="scientific">Teratosphaeria destructans</name>
    <dbReference type="NCBI Taxonomy" id="418781"/>
    <lineage>
        <taxon>Eukaryota</taxon>
        <taxon>Fungi</taxon>
        <taxon>Dikarya</taxon>
        <taxon>Ascomycota</taxon>
        <taxon>Pezizomycotina</taxon>
        <taxon>Dothideomycetes</taxon>
        <taxon>Dothideomycetidae</taxon>
        <taxon>Mycosphaerellales</taxon>
        <taxon>Teratosphaeriaceae</taxon>
        <taxon>Teratosphaeria</taxon>
    </lineage>
</organism>
<evidence type="ECO:0000313" key="2">
    <source>
        <dbReference type="Proteomes" id="UP001138500"/>
    </source>
</evidence>
<accession>A0A9W7SML0</accession>
<dbReference type="OrthoDB" id="62952at2759"/>
<evidence type="ECO:0000313" key="1">
    <source>
        <dbReference type="EMBL" id="KAH9824482.1"/>
    </source>
</evidence>
<dbReference type="Proteomes" id="UP001138500">
    <property type="component" value="Unassembled WGS sequence"/>
</dbReference>
<sequence length="122" mass="13686">MASMRRRTGLLQSALAASQLALARRRIMSGALQEHPQEDDEVHLLGQLAADILCHQQRTSFSDLPPELRNRLYEEIIPCRSSDNALLVASRYNNALMTKAVQPAITRVSKQIRAEILGPFYT</sequence>
<gene>
    <name evidence="1" type="ORF">Tdes44962_MAKER04433</name>
</gene>
<comment type="caution">
    <text evidence="1">The sequence shown here is derived from an EMBL/GenBank/DDBJ whole genome shotgun (WGS) entry which is preliminary data.</text>
</comment>
<keyword evidence="2" id="KW-1185">Reference proteome</keyword>
<name>A0A9W7SML0_9PEZI</name>
<dbReference type="AlphaFoldDB" id="A0A9W7SML0"/>
<protein>
    <submittedName>
        <fullName evidence="1">Uncharacterized protein</fullName>
    </submittedName>
</protein>
<proteinExistence type="predicted"/>
<reference evidence="1 2" key="2">
    <citation type="journal article" date="2021" name="Curr. Genet.">
        <title>Genetic response to nitrogen starvation in the aggressive Eucalyptus foliar pathogen Teratosphaeria destructans.</title>
        <authorList>
            <person name="Havenga M."/>
            <person name="Wingfield B.D."/>
            <person name="Wingfield M.J."/>
            <person name="Dreyer L.L."/>
            <person name="Roets F."/>
            <person name="Aylward J."/>
        </authorList>
    </citation>
    <scope>NUCLEOTIDE SEQUENCE [LARGE SCALE GENOMIC DNA]</scope>
    <source>
        <strain evidence="1">CMW44962</strain>
    </source>
</reference>
<dbReference type="EMBL" id="RIBY02002156">
    <property type="protein sequence ID" value="KAH9824482.1"/>
    <property type="molecule type" value="Genomic_DNA"/>
</dbReference>
<reference evidence="1 2" key="1">
    <citation type="journal article" date="2018" name="IMA Fungus">
        <title>IMA Genome-F 10: Nine draft genome sequences of Claviceps purpurea s.lat., including C. arundinis, C. humidiphila, and C. cf. spartinae, pseudomolecules for the pitch canker pathogen Fusarium circinatum, draft genome of Davidsoniella eucalypti, Grosmannia galeiformis, Quambalaria eucalypti, and Teratosphaeria destructans.</title>
        <authorList>
            <person name="Wingfield B.D."/>
            <person name="Liu M."/>
            <person name="Nguyen H.D."/>
            <person name="Lane F.A."/>
            <person name="Morgan S.W."/>
            <person name="De Vos L."/>
            <person name="Wilken P.M."/>
            <person name="Duong T.A."/>
            <person name="Aylward J."/>
            <person name="Coetzee M.P."/>
            <person name="Dadej K."/>
            <person name="De Beer Z.W."/>
            <person name="Findlay W."/>
            <person name="Havenga M."/>
            <person name="Kolarik M."/>
            <person name="Menzies J.G."/>
            <person name="Naidoo K."/>
            <person name="Pochopski O."/>
            <person name="Shoukouhi P."/>
            <person name="Santana Q.C."/>
            <person name="Seifert K.A."/>
            <person name="Soal N."/>
            <person name="Steenkamp E.T."/>
            <person name="Tatham C.T."/>
            <person name="van der Nest M.A."/>
            <person name="Wingfield M.J."/>
        </authorList>
    </citation>
    <scope>NUCLEOTIDE SEQUENCE [LARGE SCALE GENOMIC DNA]</scope>
    <source>
        <strain evidence="1">CMW44962</strain>
    </source>
</reference>